<sequence length="128" mass="13780">METQLCEAAATCAQTVPAPVLPWLPHSSGAGPRSRRQGGWGNRLRLPGALRLPRVRRIPRAQRATTRWPNAQADVVQRSGGRPCSIRTHDAVPQRRGSAAEQQRFARGRPLGLAAGFDDATASPTPST</sequence>
<gene>
    <name evidence="2" type="ORF">PCOR1329_LOCUS13870</name>
</gene>
<dbReference type="Proteomes" id="UP001189429">
    <property type="component" value="Unassembled WGS sequence"/>
</dbReference>
<evidence type="ECO:0000313" key="2">
    <source>
        <dbReference type="EMBL" id="CAK0808207.1"/>
    </source>
</evidence>
<feature type="region of interest" description="Disordered" evidence="1">
    <location>
        <begin position="22"/>
        <end position="44"/>
    </location>
</feature>
<protein>
    <submittedName>
        <fullName evidence="2">Uncharacterized protein</fullName>
    </submittedName>
</protein>
<comment type="caution">
    <text evidence="2">The sequence shown here is derived from an EMBL/GenBank/DDBJ whole genome shotgun (WGS) entry which is preliminary data.</text>
</comment>
<organism evidence="2 3">
    <name type="scientific">Prorocentrum cordatum</name>
    <dbReference type="NCBI Taxonomy" id="2364126"/>
    <lineage>
        <taxon>Eukaryota</taxon>
        <taxon>Sar</taxon>
        <taxon>Alveolata</taxon>
        <taxon>Dinophyceae</taxon>
        <taxon>Prorocentrales</taxon>
        <taxon>Prorocentraceae</taxon>
        <taxon>Prorocentrum</taxon>
    </lineage>
</organism>
<evidence type="ECO:0000256" key="1">
    <source>
        <dbReference type="SAM" id="MobiDB-lite"/>
    </source>
</evidence>
<proteinExistence type="predicted"/>
<feature type="region of interest" description="Disordered" evidence="1">
    <location>
        <begin position="61"/>
        <end position="128"/>
    </location>
</feature>
<accession>A0ABN9QQM3</accession>
<name>A0ABN9QQM3_9DINO</name>
<dbReference type="EMBL" id="CAUYUJ010004114">
    <property type="protein sequence ID" value="CAK0808207.1"/>
    <property type="molecule type" value="Genomic_DNA"/>
</dbReference>
<evidence type="ECO:0000313" key="3">
    <source>
        <dbReference type="Proteomes" id="UP001189429"/>
    </source>
</evidence>
<keyword evidence="3" id="KW-1185">Reference proteome</keyword>
<reference evidence="2" key="1">
    <citation type="submission" date="2023-10" db="EMBL/GenBank/DDBJ databases">
        <authorList>
            <person name="Chen Y."/>
            <person name="Shah S."/>
            <person name="Dougan E. K."/>
            <person name="Thang M."/>
            <person name="Chan C."/>
        </authorList>
    </citation>
    <scope>NUCLEOTIDE SEQUENCE [LARGE SCALE GENOMIC DNA]</scope>
</reference>